<keyword evidence="5 8" id="KW-0804">Transcription</keyword>
<keyword evidence="4 8" id="KW-0238">DNA-binding</keyword>
<comment type="similarity">
    <text evidence="1 8 9">Belongs to the GreA/GreB family.</text>
</comment>
<dbReference type="Pfam" id="PF03449">
    <property type="entry name" value="GreA_GreB_N"/>
    <property type="match status" value="1"/>
</dbReference>
<evidence type="ECO:0000256" key="4">
    <source>
        <dbReference type="ARBA" id="ARBA00023125"/>
    </source>
</evidence>
<dbReference type="FunFam" id="1.10.287.180:FF:000001">
    <property type="entry name" value="Transcription elongation factor GreA"/>
    <property type="match status" value="1"/>
</dbReference>
<gene>
    <name evidence="8" type="primary">greA</name>
    <name evidence="12" type="ORF">A2114_02600</name>
</gene>
<dbReference type="InterPro" id="IPR018151">
    <property type="entry name" value="TF_GreA/GreB_CS"/>
</dbReference>
<dbReference type="SUPFAM" id="SSF54534">
    <property type="entry name" value="FKBP-like"/>
    <property type="match status" value="1"/>
</dbReference>
<dbReference type="NCBIfam" id="NF001263">
    <property type="entry name" value="PRK00226.1-4"/>
    <property type="match status" value="1"/>
</dbReference>
<protein>
    <recommendedName>
        <fullName evidence="2 8">Transcription elongation factor GreA</fullName>
    </recommendedName>
    <alternativeName>
        <fullName evidence="7 8">Transcript cleavage factor GreA</fullName>
    </alternativeName>
</protein>
<evidence type="ECO:0000256" key="1">
    <source>
        <dbReference type="ARBA" id="ARBA00008213"/>
    </source>
</evidence>
<dbReference type="AlphaFoldDB" id="A0A1G2QBF4"/>
<evidence type="ECO:0000256" key="8">
    <source>
        <dbReference type="HAMAP-Rule" id="MF_00105"/>
    </source>
</evidence>
<evidence type="ECO:0000256" key="5">
    <source>
        <dbReference type="ARBA" id="ARBA00023163"/>
    </source>
</evidence>
<evidence type="ECO:0000256" key="6">
    <source>
        <dbReference type="ARBA" id="ARBA00024916"/>
    </source>
</evidence>
<dbReference type="SUPFAM" id="SSF46557">
    <property type="entry name" value="GreA transcript cleavage protein, N-terminal domain"/>
    <property type="match status" value="1"/>
</dbReference>
<organism evidence="12 13">
    <name type="scientific">Candidatus Vogelbacteria bacterium GWA1_51_14</name>
    <dbReference type="NCBI Taxonomy" id="1802435"/>
    <lineage>
        <taxon>Bacteria</taxon>
        <taxon>Candidatus Vogeliibacteriota</taxon>
    </lineage>
</organism>
<feature type="domain" description="Transcription elongation factor GreA/GreB N-terminal" evidence="11">
    <location>
        <begin position="6"/>
        <end position="75"/>
    </location>
</feature>
<dbReference type="InterPro" id="IPR036953">
    <property type="entry name" value="GreA/GreB_C_sf"/>
</dbReference>
<dbReference type="PANTHER" id="PTHR30437:SF4">
    <property type="entry name" value="TRANSCRIPTION ELONGATION FACTOR GREA"/>
    <property type="match status" value="1"/>
</dbReference>
<dbReference type="Pfam" id="PF01272">
    <property type="entry name" value="GreA_GreB"/>
    <property type="match status" value="1"/>
</dbReference>
<evidence type="ECO:0000256" key="7">
    <source>
        <dbReference type="ARBA" id="ARBA00030776"/>
    </source>
</evidence>
<keyword evidence="3 8" id="KW-0805">Transcription regulation</keyword>
<name>A0A1G2QBF4_9BACT</name>
<dbReference type="HAMAP" id="MF_00105">
    <property type="entry name" value="GreA_GreB"/>
    <property type="match status" value="1"/>
</dbReference>
<feature type="domain" description="Transcription elongation factor GreA/GreB C-terminal" evidence="10">
    <location>
        <begin position="83"/>
        <end position="152"/>
    </location>
</feature>
<dbReference type="GO" id="GO:0003677">
    <property type="term" value="F:DNA binding"/>
    <property type="evidence" value="ECO:0007669"/>
    <property type="project" value="UniProtKB-UniRule"/>
</dbReference>
<accession>A0A1G2QBF4</accession>
<dbReference type="Gene3D" id="1.10.287.180">
    <property type="entry name" value="Transcription elongation factor, GreA/GreB, N-terminal domain"/>
    <property type="match status" value="1"/>
</dbReference>
<dbReference type="PANTHER" id="PTHR30437">
    <property type="entry name" value="TRANSCRIPTION ELONGATION FACTOR GREA"/>
    <property type="match status" value="1"/>
</dbReference>
<sequence length="154" mass="16751">MGNEEYLSQEKFDQLTVELEQLKKVARKEVAEHLDYAKSLGDLSENAEYHEARDKQAEIEDRIATVESILKRAVIISATGHGKVISVGSTVTVEKEGGQAESFVIVGSEEANTQEKKISHHSPLGASLLGQAKGASVVVNTPRGDITYKIIGFK</sequence>
<comment type="caution">
    <text evidence="12">The sequence shown here is derived from an EMBL/GenBank/DDBJ whole genome shotgun (WGS) entry which is preliminary data.</text>
</comment>
<evidence type="ECO:0000259" key="11">
    <source>
        <dbReference type="Pfam" id="PF03449"/>
    </source>
</evidence>
<dbReference type="Gene3D" id="3.10.50.30">
    <property type="entry name" value="Transcription elongation factor, GreA/GreB, C-terminal domain"/>
    <property type="match status" value="1"/>
</dbReference>
<dbReference type="STRING" id="1802435.A2114_02600"/>
<proteinExistence type="inferred from homology"/>
<dbReference type="GO" id="GO:0070063">
    <property type="term" value="F:RNA polymerase binding"/>
    <property type="evidence" value="ECO:0007669"/>
    <property type="project" value="InterPro"/>
</dbReference>
<dbReference type="PROSITE" id="PS00829">
    <property type="entry name" value="GREAB_1"/>
    <property type="match status" value="1"/>
</dbReference>
<evidence type="ECO:0000256" key="2">
    <source>
        <dbReference type="ARBA" id="ARBA00013729"/>
    </source>
</evidence>
<evidence type="ECO:0000256" key="3">
    <source>
        <dbReference type="ARBA" id="ARBA00023015"/>
    </source>
</evidence>
<dbReference type="PIRSF" id="PIRSF006092">
    <property type="entry name" value="GreA_GreB"/>
    <property type="match status" value="1"/>
</dbReference>
<dbReference type="InterPro" id="IPR023459">
    <property type="entry name" value="Tscrpt_elong_fac_GreA/B_fam"/>
</dbReference>
<reference evidence="12 13" key="1">
    <citation type="journal article" date="2016" name="Nat. Commun.">
        <title>Thousands of microbial genomes shed light on interconnected biogeochemical processes in an aquifer system.</title>
        <authorList>
            <person name="Anantharaman K."/>
            <person name="Brown C.T."/>
            <person name="Hug L.A."/>
            <person name="Sharon I."/>
            <person name="Castelle C.J."/>
            <person name="Probst A.J."/>
            <person name="Thomas B.C."/>
            <person name="Singh A."/>
            <person name="Wilkins M.J."/>
            <person name="Karaoz U."/>
            <person name="Brodie E.L."/>
            <person name="Williams K.H."/>
            <person name="Hubbard S.S."/>
            <person name="Banfield J.F."/>
        </authorList>
    </citation>
    <scope>NUCLEOTIDE SEQUENCE [LARGE SCALE GENOMIC DNA]</scope>
</reference>
<evidence type="ECO:0000256" key="9">
    <source>
        <dbReference type="RuleBase" id="RU000556"/>
    </source>
</evidence>
<dbReference type="InterPro" id="IPR028624">
    <property type="entry name" value="Tscrpt_elong_fac_GreA/B"/>
</dbReference>
<dbReference type="GO" id="GO:0006354">
    <property type="term" value="P:DNA-templated transcription elongation"/>
    <property type="evidence" value="ECO:0007669"/>
    <property type="project" value="TreeGrafter"/>
</dbReference>
<dbReference type="InterPro" id="IPR001437">
    <property type="entry name" value="Tscrpt_elong_fac_GreA/B_C"/>
</dbReference>
<evidence type="ECO:0000313" key="13">
    <source>
        <dbReference type="Proteomes" id="UP000176494"/>
    </source>
</evidence>
<dbReference type="EMBL" id="MHTG01000007">
    <property type="protein sequence ID" value="OHA57743.1"/>
    <property type="molecule type" value="Genomic_DNA"/>
</dbReference>
<dbReference type="InterPro" id="IPR006359">
    <property type="entry name" value="Tscrpt_elong_fac_GreA"/>
</dbReference>
<evidence type="ECO:0000313" key="12">
    <source>
        <dbReference type="EMBL" id="OHA57743.1"/>
    </source>
</evidence>
<dbReference type="NCBIfam" id="TIGR01462">
    <property type="entry name" value="greA"/>
    <property type="match status" value="1"/>
</dbReference>
<comment type="function">
    <text evidence="6 8 9">Necessary for efficient RNA polymerase transcription elongation past template-encoded arresting sites. The arresting sites in DNA have the property of trapping a certain fraction of elongating RNA polymerases that pass through, resulting in locked ternary complexes. Cleavage of the nascent transcript by cleavage factors such as GreA or GreB allows the resumption of elongation from the new 3'terminus. GreA releases sequences of 2 to 3 nucleotides.</text>
</comment>
<dbReference type="InterPro" id="IPR036805">
    <property type="entry name" value="Tscrpt_elong_fac_GreA/B_N_sf"/>
</dbReference>
<evidence type="ECO:0000259" key="10">
    <source>
        <dbReference type="Pfam" id="PF01272"/>
    </source>
</evidence>
<dbReference type="InterPro" id="IPR022691">
    <property type="entry name" value="Tscrpt_elong_fac_GreA/B_N"/>
</dbReference>
<dbReference type="GO" id="GO:0032784">
    <property type="term" value="P:regulation of DNA-templated transcription elongation"/>
    <property type="evidence" value="ECO:0007669"/>
    <property type="project" value="UniProtKB-UniRule"/>
</dbReference>
<dbReference type="Proteomes" id="UP000176494">
    <property type="component" value="Unassembled WGS sequence"/>
</dbReference>